<accession>A0A1I8PFY7</accession>
<evidence type="ECO:0000256" key="5">
    <source>
        <dbReference type="ARBA" id="ARBA00023242"/>
    </source>
</evidence>
<dbReference type="KEGG" id="scac:106090844"/>
<sequence>MAFEQILCNLHISAKPSYCNKYVDALTAEMRLKRITKRQMDSTSMFSRLQVIIDQIEENFQPAVCSQVMTKDPTFIADHNYAYSNASSGVSSSSSTASPPSRNENRCYQRTTSLSAKRKIIDDEYEEFSAEDDMAFSPVNQNHQSLADKYPQQVGDVVVLGPNGTEIDVRSYSSIIWSSSASATRQLLGFVFSSDVLATHTLTGKPSPAFYGRERPAKMQLDPIKAADIIHCVKSKFHCTEREIRAAITTKCSDTSKKYKRRCQKQMDTSMNKM</sequence>
<comment type="subcellular location">
    <subcellularLocation>
        <location evidence="1">Nucleus</location>
    </subcellularLocation>
</comment>
<dbReference type="Pfam" id="PF10523">
    <property type="entry name" value="BEN"/>
    <property type="match status" value="1"/>
</dbReference>
<dbReference type="PROSITE" id="PS51457">
    <property type="entry name" value="BEN"/>
    <property type="match status" value="1"/>
</dbReference>
<organism evidence="8 9">
    <name type="scientific">Stomoxys calcitrans</name>
    <name type="common">Stable fly</name>
    <name type="synonym">Conops calcitrans</name>
    <dbReference type="NCBI Taxonomy" id="35570"/>
    <lineage>
        <taxon>Eukaryota</taxon>
        <taxon>Metazoa</taxon>
        <taxon>Ecdysozoa</taxon>
        <taxon>Arthropoda</taxon>
        <taxon>Hexapoda</taxon>
        <taxon>Insecta</taxon>
        <taxon>Pterygota</taxon>
        <taxon>Neoptera</taxon>
        <taxon>Endopterygota</taxon>
        <taxon>Diptera</taxon>
        <taxon>Brachycera</taxon>
        <taxon>Muscomorpha</taxon>
        <taxon>Muscoidea</taxon>
        <taxon>Muscidae</taxon>
        <taxon>Stomoxys</taxon>
    </lineage>
</organism>
<dbReference type="InterPro" id="IPR018379">
    <property type="entry name" value="BEN_domain"/>
</dbReference>
<dbReference type="Proteomes" id="UP000095300">
    <property type="component" value="Unassembled WGS sequence"/>
</dbReference>
<proteinExistence type="predicted"/>
<dbReference type="AlphaFoldDB" id="A0A1I8PFY7"/>
<dbReference type="SMART" id="SM01025">
    <property type="entry name" value="BEN"/>
    <property type="match status" value="1"/>
</dbReference>
<dbReference type="Gene3D" id="1.10.10.2590">
    <property type="entry name" value="BEN domain"/>
    <property type="match status" value="1"/>
</dbReference>
<evidence type="ECO:0000256" key="4">
    <source>
        <dbReference type="ARBA" id="ARBA00023163"/>
    </source>
</evidence>
<dbReference type="GO" id="GO:0003677">
    <property type="term" value="F:DNA binding"/>
    <property type="evidence" value="ECO:0007669"/>
    <property type="project" value="InterPro"/>
</dbReference>
<dbReference type="PANTHER" id="PTHR35346">
    <property type="entry name" value="BEN DOMAIN-CONTAINING PROTEIN 6"/>
    <property type="match status" value="1"/>
</dbReference>
<keyword evidence="3" id="KW-0805">Transcription regulation</keyword>
<dbReference type="OrthoDB" id="8186171at2759"/>
<feature type="compositionally biased region" description="Low complexity" evidence="6">
    <location>
        <begin position="85"/>
        <end position="101"/>
    </location>
</feature>
<dbReference type="STRING" id="35570.A0A1I8PFY7"/>
<dbReference type="InterPro" id="IPR037496">
    <property type="entry name" value="BEND6-like"/>
</dbReference>
<evidence type="ECO:0000259" key="7">
    <source>
        <dbReference type="PROSITE" id="PS51457"/>
    </source>
</evidence>
<evidence type="ECO:0000313" key="8">
    <source>
        <dbReference type="EnsemblMetazoa" id="SCAU007758-PA"/>
    </source>
</evidence>
<evidence type="ECO:0000256" key="3">
    <source>
        <dbReference type="ARBA" id="ARBA00023015"/>
    </source>
</evidence>
<name>A0A1I8PFY7_STOCA</name>
<reference evidence="8" key="1">
    <citation type="submission" date="2020-05" db="UniProtKB">
        <authorList>
            <consortium name="EnsemblMetazoa"/>
        </authorList>
    </citation>
    <scope>IDENTIFICATION</scope>
    <source>
        <strain evidence="8">USDA</strain>
    </source>
</reference>
<evidence type="ECO:0000256" key="1">
    <source>
        <dbReference type="ARBA" id="ARBA00004123"/>
    </source>
</evidence>
<keyword evidence="9" id="KW-1185">Reference proteome</keyword>
<dbReference type="GO" id="GO:0003714">
    <property type="term" value="F:transcription corepressor activity"/>
    <property type="evidence" value="ECO:0007669"/>
    <property type="project" value="InterPro"/>
</dbReference>
<feature type="region of interest" description="Disordered" evidence="6">
    <location>
        <begin position="85"/>
        <end position="109"/>
    </location>
</feature>
<dbReference type="GO" id="GO:0005634">
    <property type="term" value="C:nucleus"/>
    <property type="evidence" value="ECO:0007669"/>
    <property type="project" value="UniProtKB-SubCell"/>
</dbReference>
<feature type="domain" description="BEN" evidence="7">
    <location>
        <begin position="161"/>
        <end position="259"/>
    </location>
</feature>
<dbReference type="GO" id="GO:0045746">
    <property type="term" value="P:negative regulation of Notch signaling pathway"/>
    <property type="evidence" value="ECO:0007669"/>
    <property type="project" value="InterPro"/>
</dbReference>
<keyword evidence="2" id="KW-0678">Repressor</keyword>
<protein>
    <recommendedName>
        <fullName evidence="7">BEN domain-containing protein</fullName>
    </recommendedName>
</protein>
<evidence type="ECO:0000313" key="9">
    <source>
        <dbReference type="Proteomes" id="UP000095300"/>
    </source>
</evidence>
<evidence type="ECO:0000256" key="2">
    <source>
        <dbReference type="ARBA" id="ARBA00022491"/>
    </source>
</evidence>
<gene>
    <name evidence="8" type="primary">106090844</name>
</gene>
<keyword evidence="4" id="KW-0804">Transcription</keyword>
<evidence type="ECO:0000256" key="6">
    <source>
        <dbReference type="SAM" id="MobiDB-lite"/>
    </source>
</evidence>
<dbReference type="EnsemblMetazoa" id="SCAU007758-RA">
    <property type="protein sequence ID" value="SCAU007758-PA"/>
    <property type="gene ID" value="SCAU007758"/>
</dbReference>
<keyword evidence="5" id="KW-0539">Nucleus</keyword>
<dbReference type="VEuPathDB" id="VectorBase:SCAU007758"/>
<dbReference type="PANTHER" id="PTHR35346:SF1">
    <property type="entry name" value="BEN DOMAIN-CONTAINING PROTEIN 6"/>
    <property type="match status" value="1"/>
</dbReference>
<dbReference type="GO" id="GO:0045666">
    <property type="term" value="P:positive regulation of neuron differentiation"/>
    <property type="evidence" value="ECO:0007669"/>
    <property type="project" value="InterPro"/>
</dbReference>